<dbReference type="EMBL" id="GL984123">
    <property type="protein sequence ID" value="EGR29670.1"/>
    <property type="molecule type" value="Genomic_DNA"/>
</dbReference>
<dbReference type="AlphaFoldDB" id="G0QYP3"/>
<evidence type="ECO:0000313" key="1">
    <source>
        <dbReference type="EMBL" id="EGR29670.1"/>
    </source>
</evidence>
<organism evidence="1 2">
    <name type="scientific">Ichthyophthirius multifiliis</name>
    <name type="common">White spot disease agent</name>
    <name type="synonym">Ich</name>
    <dbReference type="NCBI Taxonomy" id="5932"/>
    <lineage>
        <taxon>Eukaryota</taxon>
        <taxon>Sar</taxon>
        <taxon>Alveolata</taxon>
        <taxon>Ciliophora</taxon>
        <taxon>Intramacronucleata</taxon>
        <taxon>Oligohymenophorea</taxon>
        <taxon>Hymenostomatida</taxon>
        <taxon>Ophryoglenina</taxon>
        <taxon>Ichthyophthirius</taxon>
    </lineage>
</organism>
<accession>G0QYP3</accession>
<dbReference type="eggNOG" id="ENOG502STNX">
    <property type="taxonomic scope" value="Eukaryota"/>
</dbReference>
<sequence>MDLIKTSGFEQSQDQIEDLPENLWSYINFNSIYRQHDYYEAQFCKYTNRNNSWKSALFLEQNILLDLNQLTNVKQIEIEDFKYGCEMSISISQDQTGPYIDIYTKKYFCRATNKNISISNLPFGIISEEIIKLLGVDYFKLMVTGPQRLFYI</sequence>
<name>G0QYP3_ICHMU</name>
<gene>
    <name evidence="1" type="ORF">IMG5_151400</name>
</gene>
<evidence type="ECO:0000313" key="2">
    <source>
        <dbReference type="Proteomes" id="UP000008983"/>
    </source>
</evidence>
<dbReference type="RefSeq" id="XP_004030906.1">
    <property type="nucleotide sequence ID" value="XM_004030858.1"/>
</dbReference>
<proteinExistence type="predicted"/>
<keyword evidence="2" id="KW-1185">Reference proteome</keyword>
<dbReference type="OrthoDB" id="282916at2759"/>
<dbReference type="Proteomes" id="UP000008983">
    <property type="component" value="Unassembled WGS sequence"/>
</dbReference>
<dbReference type="InParanoid" id="G0QYP3"/>
<reference evidence="1 2" key="1">
    <citation type="submission" date="2011-07" db="EMBL/GenBank/DDBJ databases">
        <authorList>
            <person name="Coyne R."/>
            <person name="Brami D."/>
            <person name="Johnson J."/>
            <person name="Hostetler J."/>
            <person name="Hannick L."/>
            <person name="Clark T."/>
            <person name="Cassidy-Hanley D."/>
            <person name="Inman J."/>
        </authorList>
    </citation>
    <scope>NUCLEOTIDE SEQUENCE [LARGE SCALE GENOMIC DNA]</scope>
    <source>
        <strain evidence="1 2">G5</strain>
    </source>
</reference>
<protein>
    <submittedName>
        <fullName evidence="1">Uncharacterized protein</fullName>
    </submittedName>
</protein>
<dbReference type="OMA" id="CNVRYLL"/>
<dbReference type="GeneID" id="14905771"/>